<organism evidence="1 2">
    <name type="scientific">Actinoplanes palleronii</name>
    <dbReference type="NCBI Taxonomy" id="113570"/>
    <lineage>
        <taxon>Bacteria</taxon>
        <taxon>Bacillati</taxon>
        <taxon>Actinomycetota</taxon>
        <taxon>Actinomycetes</taxon>
        <taxon>Micromonosporales</taxon>
        <taxon>Micromonosporaceae</taxon>
        <taxon>Actinoplanes</taxon>
    </lineage>
</organism>
<dbReference type="EMBL" id="BOMS01000022">
    <property type="protein sequence ID" value="GIE65553.1"/>
    <property type="molecule type" value="Genomic_DNA"/>
</dbReference>
<dbReference type="Proteomes" id="UP000624709">
    <property type="component" value="Unassembled WGS sequence"/>
</dbReference>
<comment type="caution">
    <text evidence="1">The sequence shown here is derived from an EMBL/GenBank/DDBJ whole genome shotgun (WGS) entry which is preliminary data.</text>
</comment>
<dbReference type="InterPro" id="IPR005361">
    <property type="entry name" value="UPF0158"/>
</dbReference>
<dbReference type="RefSeq" id="WP_203824530.1">
    <property type="nucleotide sequence ID" value="NZ_BAAATY010000002.1"/>
</dbReference>
<evidence type="ECO:0000313" key="2">
    <source>
        <dbReference type="Proteomes" id="UP000624709"/>
    </source>
</evidence>
<sequence length="159" mass="18344">MLEIDKFDLDEIAFALSDQNVYDEHLHLVDPETGEMVLWTRDGGIDGKTPVDPDDLDRDLVAIRPLPSYVWYEDMADFTELVSDDQAARRLARAINGRGAFRRFKHELHEEYPHLLPAWYAFRDARAARRAVNWLFDASLISHDAADRFRAEHPDPAVP</sequence>
<evidence type="ECO:0000313" key="1">
    <source>
        <dbReference type="EMBL" id="GIE65553.1"/>
    </source>
</evidence>
<dbReference type="Pfam" id="PF03682">
    <property type="entry name" value="UPF0158"/>
    <property type="match status" value="1"/>
</dbReference>
<protein>
    <submittedName>
        <fullName evidence="1">Uncharacterized protein</fullName>
    </submittedName>
</protein>
<proteinExistence type="predicted"/>
<name>A0ABQ4B4I2_9ACTN</name>
<keyword evidence="2" id="KW-1185">Reference proteome</keyword>
<reference evidence="1 2" key="1">
    <citation type="submission" date="2021-01" db="EMBL/GenBank/DDBJ databases">
        <title>Whole genome shotgun sequence of Actinoplanes palleronii NBRC 14916.</title>
        <authorList>
            <person name="Komaki H."/>
            <person name="Tamura T."/>
        </authorList>
    </citation>
    <scope>NUCLEOTIDE SEQUENCE [LARGE SCALE GENOMIC DNA]</scope>
    <source>
        <strain evidence="1 2">NBRC 14916</strain>
    </source>
</reference>
<accession>A0ABQ4B4I2</accession>
<gene>
    <name evidence="1" type="ORF">Apa02nite_016610</name>
</gene>